<gene>
    <name evidence="2" type="ORF">ACFFHF_14975</name>
</gene>
<proteinExistence type="predicted"/>
<protein>
    <submittedName>
        <fullName evidence="2">Uncharacterized protein</fullName>
    </submittedName>
</protein>
<reference evidence="2 3" key="1">
    <citation type="submission" date="2024-09" db="EMBL/GenBank/DDBJ databases">
        <authorList>
            <person name="Sun Q."/>
            <person name="Mori K."/>
        </authorList>
    </citation>
    <scope>NUCLEOTIDE SEQUENCE [LARGE SCALE GENOMIC DNA]</scope>
    <source>
        <strain evidence="2 3">CGMCC 1.9126</strain>
    </source>
</reference>
<dbReference type="EMBL" id="JBHLUU010000105">
    <property type="protein sequence ID" value="MFC0476511.1"/>
    <property type="molecule type" value="Genomic_DNA"/>
</dbReference>
<feature type="region of interest" description="Disordered" evidence="1">
    <location>
        <begin position="1"/>
        <end position="46"/>
    </location>
</feature>
<evidence type="ECO:0000256" key="1">
    <source>
        <dbReference type="SAM" id="MobiDB-lite"/>
    </source>
</evidence>
<keyword evidence="3" id="KW-1185">Reference proteome</keyword>
<name>A0ABV6KT53_9BACI</name>
<evidence type="ECO:0000313" key="2">
    <source>
        <dbReference type="EMBL" id="MFC0476511.1"/>
    </source>
</evidence>
<organism evidence="2 3">
    <name type="scientific">Robertmurraya beringensis</name>
    <dbReference type="NCBI Taxonomy" id="641660"/>
    <lineage>
        <taxon>Bacteria</taxon>
        <taxon>Bacillati</taxon>
        <taxon>Bacillota</taxon>
        <taxon>Bacilli</taxon>
        <taxon>Bacillales</taxon>
        <taxon>Bacillaceae</taxon>
        <taxon>Robertmurraya</taxon>
    </lineage>
</organism>
<feature type="compositionally biased region" description="Basic and acidic residues" evidence="1">
    <location>
        <begin position="1"/>
        <end position="23"/>
    </location>
</feature>
<comment type="caution">
    <text evidence="2">The sequence shown here is derived from an EMBL/GenBank/DDBJ whole genome shotgun (WGS) entry which is preliminary data.</text>
</comment>
<dbReference type="Proteomes" id="UP001589738">
    <property type="component" value="Unassembled WGS sequence"/>
</dbReference>
<evidence type="ECO:0000313" key="3">
    <source>
        <dbReference type="Proteomes" id="UP001589738"/>
    </source>
</evidence>
<accession>A0ABV6KT53</accession>
<sequence length="46" mass="5280">MEKENSEYKSIHQMKAENEEKLEISSTGYGLENAVEENETKKSDNS</sequence>
<dbReference type="RefSeq" id="WP_160546732.1">
    <property type="nucleotide sequence ID" value="NZ_JBHLUU010000105.1"/>
</dbReference>